<keyword evidence="1 5" id="KW-0808">Transferase</keyword>
<keyword evidence="2 5" id="KW-0547">Nucleotide-binding</keyword>
<dbReference type="Gene3D" id="3.30.590.10">
    <property type="entry name" value="Glutamine synthetase/guanido kinase, catalytic domain"/>
    <property type="match status" value="1"/>
</dbReference>
<sequence length="344" mass="39641">MSTWIDCVKNDPSNVVASRVRLVRNWDEYRFPSKLADEEADEMVRRLKDLFRDLPDRDGKDYDYHSFRSLKEIDRIALQERRHLNKTLVDKKTPGGIILSEDERVGLVLNADDHIRLSVLHEGAGLEECWEEADRLDDYINEKIYYAFNEKYGYMTAYPTNVGTGMKASVLLHLPSLNASQRFQGFMSDMSRFGVGVRGVYGRGKENYGDLYEIYNQKTLGVTEQEILDRVGYVAGQVADQERKIRTGTLQKHRLMMEDEAYKAYGVLKYARKLSVKEAMIFLSHVRCGTEDKLLTLSSPVSIYSIMIGVQPANLQRSAQKPLDQDELAMERARYVREKLPDLE</sequence>
<dbReference type="GO" id="GO:0004111">
    <property type="term" value="F:creatine kinase activity"/>
    <property type="evidence" value="ECO:0007669"/>
    <property type="project" value="InterPro"/>
</dbReference>
<keyword evidence="8" id="KW-1185">Reference proteome</keyword>
<dbReference type="SUPFAM" id="SSF55931">
    <property type="entry name" value="Glutamine synthetase/guanido kinase"/>
    <property type="match status" value="1"/>
</dbReference>
<dbReference type="PANTHER" id="PTHR11547">
    <property type="entry name" value="ARGININE OR CREATINE KINASE"/>
    <property type="match status" value="1"/>
</dbReference>
<dbReference type="GO" id="GO:0005615">
    <property type="term" value="C:extracellular space"/>
    <property type="evidence" value="ECO:0007669"/>
    <property type="project" value="TreeGrafter"/>
</dbReference>
<keyword evidence="3 5" id="KW-0418">Kinase</keyword>
<comment type="similarity">
    <text evidence="5">Belongs to the ATP:guanido phosphotransferase family.</text>
</comment>
<accession>A0A1I0DRX2</accession>
<dbReference type="OrthoDB" id="9791353at2"/>
<evidence type="ECO:0000256" key="2">
    <source>
        <dbReference type="ARBA" id="ARBA00022741"/>
    </source>
</evidence>
<feature type="binding site" evidence="5">
    <location>
        <begin position="17"/>
        <end position="21"/>
    </location>
    <ligand>
        <name>ATP</name>
        <dbReference type="ChEBI" id="CHEBI:30616"/>
    </ligand>
</feature>
<feature type="binding site" evidence="5">
    <location>
        <begin position="167"/>
        <end position="171"/>
    </location>
    <ligand>
        <name>ATP</name>
        <dbReference type="ChEBI" id="CHEBI:30616"/>
    </ligand>
</feature>
<dbReference type="InterPro" id="IPR022414">
    <property type="entry name" value="ATP-guanido_PTrfase_cat"/>
</dbReference>
<evidence type="ECO:0000313" key="8">
    <source>
        <dbReference type="Proteomes" id="UP000199820"/>
    </source>
</evidence>
<dbReference type="STRING" id="1526.SAMN02910262_02392"/>
<evidence type="ECO:0000256" key="1">
    <source>
        <dbReference type="ARBA" id="ARBA00022679"/>
    </source>
</evidence>
<dbReference type="InterPro" id="IPR000749">
    <property type="entry name" value="ATP-guanido_PTrfase"/>
</dbReference>
<dbReference type="AlphaFoldDB" id="A0A1I0DRX2"/>
<dbReference type="PROSITE" id="PS51510">
    <property type="entry name" value="PHOSPHAGEN_KINASE_C"/>
    <property type="match status" value="1"/>
</dbReference>
<dbReference type="RefSeq" id="WP_074649194.1">
    <property type="nucleotide sequence ID" value="NZ_FOIL01000014.1"/>
</dbReference>
<dbReference type="InterPro" id="IPR014746">
    <property type="entry name" value="Gln_synth/guanido_kin_cat_dom"/>
</dbReference>
<comment type="caution">
    <text evidence="5">Lacks conserved residue(s) required for the propagation of feature annotation.</text>
</comment>
<organism evidence="7 8">
    <name type="scientific">[Clostridium] aminophilum</name>
    <dbReference type="NCBI Taxonomy" id="1526"/>
    <lineage>
        <taxon>Bacteria</taxon>
        <taxon>Bacillati</taxon>
        <taxon>Bacillota</taxon>
        <taxon>Clostridia</taxon>
        <taxon>Lachnospirales</taxon>
        <taxon>Lachnospiraceae</taxon>
    </lineage>
</organism>
<evidence type="ECO:0000259" key="6">
    <source>
        <dbReference type="PROSITE" id="PS51510"/>
    </source>
</evidence>
<evidence type="ECO:0000313" key="7">
    <source>
        <dbReference type="EMBL" id="SET35333.1"/>
    </source>
</evidence>
<dbReference type="GO" id="GO:0046314">
    <property type="term" value="P:phosphocreatine biosynthetic process"/>
    <property type="evidence" value="ECO:0007669"/>
    <property type="project" value="InterPro"/>
</dbReference>
<proteinExistence type="inferred from homology"/>
<keyword evidence="4 5" id="KW-0067">ATP-binding</keyword>
<reference evidence="7 8" key="1">
    <citation type="submission" date="2016-10" db="EMBL/GenBank/DDBJ databases">
        <authorList>
            <person name="de Groot N.N."/>
        </authorList>
    </citation>
    <scope>NUCLEOTIDE SEQUENCE [LARGE SCALE GENOMIC DNA]</scope>
    <source>
        <strain evidence="7 8">KH1P1</strain>
    </source>
</reference>
<dbReference type="Proteomes" id="UP000199820">
    <property type="component" value="Unassembled WGS sequence"/>
</dbReference>
<evidence type="ECO:0000256" key="5">
    <source>
        <dbReference type="PROSITE-ProRule" id="PRU00843"/>
    </source>
</evidence>
<protein>
    <submittedName>
        <fullName evidence="7">Protein arginine kinase</fullName>
    </submittedName>
</protein>
<gene>
    <name evidence="7" type="ORF">SAMN04487771_101417</name>
</gene>
<feature type="domain" description="Phosphagen kinase C-terminal" evidence="6">
    <location>
        <begin position="14"/>
        <end position="245"/>
    </location>
</feature>
<dbReference type="GO" id="GO:0005524">
    <property type="term" value="F:ATP binding"/>
    <property type="evidence" value="ECO:0007669"/>
    <property type="project" value="UniProtKB-UniRule"/>
</dbReference>
<evidence type="ECO:0000256" key="3">
    <source>
        <dbReference type="ARBA" id="ARBA00022777"/>
    </source>
</evidence>
<name>A0A1I0DRX2_9FIRM</name>
<feature type="binding site" evidence="5">
    <location>
        <position position="116"/>
    </location>
    <ligand>
        <name>ATP</name>
        <dbReference type="ChEBI" id="CHEBI:30616"/>
    </ligand>
</feature>
<dbReference type="Pfam" id="PF00217">
    <property type="entry name" value="ATP-gua_Ptrans"/>
    <property type="match status" value="1"/>
</dbReference>
<dbReference type="eggNOG" id="COG3869">
    <property type="taxonomic scope" value="Bacteria"/>
</dbReference>
<dbReference type="EMBL" id="FOIL01000014">
    <property type="protein sequence ID" value="SET35333.1"/>
    <property type="molecule type" value="Genomic_DNA"/>
</dbReference>
<dbReference type="InterPro" id="IPR023660">
    <property type="entry name" value="Arg_Kinase"/>
</dbReference>
<dbReference type="CDD" id="cd07930">
    <property type="entry name" value="bacterial_phosphagen_kinase"/>
    <property type="match status" value="1"/>
</dbReference>
<feature type="binding site" evidence="5">
    <location>
        <begin position="198"/>
        <end position="203"/>
    </location>
    <ligand>
        <name>ATP</name>
        <dbReference type="ChEBI" id="CHEBI:30616"/>
    </ligand>
</feature>
<dbReference type="PANTHER" id="PTHR11547:SF38">
    <property type="entry name" value="ARGININE KINASE 1-RELATED"/>
    <property type="match status" value="1"/>
</dbReference>
<evidence type="ECO:0000256" key="4">
    <source>
        <dbReference type="ARBA" id="ARBA00022840"/>
    </source>
</evidence>